<dbReference type="AlphaFoldDB" id="A0A1M2W3I7"/>
<dbReference type="EMBL" id="MNAD01000289">
    <property type="protein sequence ID" value="OJT14411.1"/>
    <property type="molecule type" value="Genomic_DNA"/>
</dbReference>
<proteinExistence type="predicted"/>
<organism evidence="1 2">
    <name type="scientific">Trametes pubescens</name>
    <name type="common">White-rot fungus</name>
    <dbReference type="NCBI Taxonomy" id="154538"/>
    <lineage>
        <taxon>Eukaryota</taxon>
        <taxon>Fungi</taxon>
        <taxon>Dikarya</taxon>
        <taxon>Basidiomycota</taxon>
        <taxon>Agaricomycotina</taxon>
        <taxon>Agaricomycetes</taxon>
        <taxon>Polyporales</taxon>
        <taxon>Polyporaceae</taxon>
        <taxon>Trametes</taxon>
    </lineage>
</organism>
<dbReference type="OMA" id="HRECAGR"/>
<reference evidence="1 2" key="1">
    <citation type="submission" date="2016-10" db="EMBL/GenBank/DDBJ databases">
        <title>Genome sequence of the basidiomycete white-rot fungus Trametes pubescens.</title>
        <authorList>
            <person name="Makela M.R."/>
            <person name="Granchi Z."/>
            <person name="Peng M."/>
            <person name="De Vries R.P."/>
            <person name="Grigoriev I."/>
            <person name="Riley R."/>
            <person name="Hilden K."/>
        </authorList>
    </citation>
    <scope>NUCLEOTIDE SEQUENCE [LARGE SCALE GENOMIC DNA]</scope>
    <source>
        <strain evidence="1 2">FBCC735</strain>
    </source>
</reference>
<protein>
    <submittedName>
        <fullName evidence="1">Uncharacterized protein</fullName>
    </submittedName>
</protein>
<dbReference type="STRING" id="154538.A0A1M2W3I7"/>
<keyword evidence="2" id="KW-1185">Reference proteome</keyword>
<gene>
    <name evidence="1" type="ORF">TRAPUB_9052</name>
</gene>
<dbReference type="OrthoDB" id="2802798at2759"/>
<sequence length="254" mass="28167">MEKGPVKFSSLAALLRLSHKYEVHHVQQAALRRLRPAFPDTFEAWKTYESSTLDFGPLNVRGAAMASRQVSMEPGEPIEAVNLLRRCGYDAMLLIALHMCTTLDMHTLLHGTARADGTREALAMDDLERCLVARETLQGRNAEFNRRMLDFESSGSGRPACATPAYCGRRAGKARTVAVNTLRDEDGCESEIGRRMFFVGLLSKAPELVKVCDTCVKHVLSSERQFVQELWNDLPAIMGLEVSPWPPNSEAASS</sequence>
<evidence type="ECO:0000313" key="2">
    <source>
        <dbReference type="Proteomes" id="UP000184267"/>
    </source>
</evidence>
<evidence type="ECO:0000313" key="1">
    <source>
        <dbReference type="EMBL" id="OJT14411.1"/>
    </source>
</evidence>
<dbReference type="Proteomes" id="UP000184267">
    <property type="component" value="Unassembled WGS sequence"/>
</dbReference>
<comment type="caution">
    <text evidence="1">The sequence shown here is derived from an EMBL/GenBank/DDBJ whole genome shotgun (WGS) entry which is preliminary data.</text>
</comment>
<name>A0A1M2W3I7_TRAPU</name>
<accession>A0A1M2W3I7</accession>